<dbReference type="Gene3D" id="3.40.430.10">
    <property type="entry name" value="Dihydrofolate Reductase, subunit A"/>
    <property type="match status" value="1"/>
</dbReference>
<name>A0A7U3YMK8_DESPD</name>
<feature type="binding site" evidence="15">
    <location>
        <position position="156"/>
    </location>
    <ligand>
        <name>NADP(+)</name>
        <dbReference type="ChEBI" id="CHEBI:58349"/>
    </ligand>
</feature>
<comment type="pathway">
    <text evidence="2 13">Cofactor biosynthesis; riboflavin biosynthesis; 5-amino-6-(D-ribitylamino)uracil from GTP: step 2/4.</text>
</comment>
<dbReference type="NCBIfam" id="TIGR00227">
    <property type="entry name" value="ribD_Cterm"/>
    <property type="match status" value="1"/>
</dbReference>
<dbReference type="PIRSF" id="PIRSF006769">
    <property type="entry name" value="RibD"/>
    <property type="match status" value="1"/>
</dbReference>
<evidence type="ECO:0000256" key="1">
    <source>
        <dbReference type="ARBA" id="ARBA00002151"/>
    </source>
</evidence>
<dbReference type="InterPro" id="IPR004794">
    <property type="entry name" value="Eubact_RibD"/>
</dbReference>
<evidence type="ECO:0000256" key="11">
    <source>
        <dbReference type="ARBA" id="ARBA00023002"/>
    </source>
</evidence>
<dbReference type="GO" id="GO:0050661">
    <property type="term" value="F:NADP binding"/>
    <property type="evidence" value="ECO:0007669"/>
    <property type="project" value="InterPro"/>
</dbReference>
<feature type="binding site" evidence="16">
    <location>
        <position position="52"/>
    </location>
    <ligand>
        <name>Zn(2+)</name>
        <dbReference type="ChEBI" id="CHEBI:29105"/>
        <note>catalytic</note>
    </ligand>
</feature>
<dbReference type="Pfam" id="PF00383">
    <property type="entry name" value="dCMP_cyt_deam_1"/>
    <property type="match status" value="1"/>
</dbReference>
<keyword evidence="10 13" id="KW-0521">NADP</keyword>
<dbReference type="GO" id="GO:0008835">
    <property type="term" value="F:diaminohydroxyphosphoribosylaminopyrimidine deaminase activity"/>
    <property type="evidence" value="ECO:0007669"/>
    <property type="project" value="UniProtKB-EC"/>
</dbReference>
<keyword evidence="7 13" id="KW-0479">Metal-binding</keyword>
<keyword evidence="9 13" id="KW-0862">Zinc</keyword>
<evidence type="ECO:0000256" key="13">
    <source>
        <dbReference type="PIRNR" id="PIRNR006769"/>
    </source>
</evidence>
<dbReference type="EMBL" id="CP002364">
    <property type="protein sequence ID" value="ADW18154.1"/>
    <property type="molecule type" value="Genomic_DNA"/>
</dbReference>
<feature type="active site" description="Proton donor" evidence="14">
    <location>
        <position position="54"/>
    </location>
</feature>
<organism evidence="18 19">
    <name type="scientific">Desulfobulbus propionicus (strain ATCC 33891 / DSM 2032 / VKM B-1956 / 1pr3)</name>
    <dbReference type="NCBI Taxonomy" id="577650"/>
    <lineage>
        <taxon>Bacteria</taxon>
        <taxon>Pseudomonadati</taxon>
        <taxon>Thermodesulfobacteriota</taxon>
        <taxon>Desulfobulbia</taxon>
        <taxon>Desulfobulbales</taxon>
        <taxon>Desulfobulbaceae</taxon>
        <taxon>Desulfobulbus</taxon>
    </lineage>
</organism>
<dbReference type="InterPro" id="IPR016192">
    <property type="entry name" value="APOBEC/CMP_deaminase_Zn-bd"/>
</dbReference>
<evidence type="ECO:0000313" key="18">
    <source>
        <dbReference type="EMBL" id="ADW18154.1"/>
    </source>
</evidence>
<feature type="binding site" evidence="15">
    <location>
        <position position="209"/>
    </location>
    <ligand>
        <name>substrate</name>
    </ligand>
</feature>
<feature type="binding site" evidence="15">
    <location>
        <begin position="301"/>
        <end position="307"/>
    </location>
    <ligand>
        <name>NADP(+)</name>
        <dbReference type="ChEBI" id="CHEBI:58349"/>
    </ligand>
</feature>
<comment type="similarity">
    <text evidence="5 13">In the C-terminal section; belongs to the HTP reductase family.</text>
</comment>
<proteinExistence type="inferred from homology"/>
<comment type="pathway">
    <text evidence="3 13">Cofactor biosynthesis; riboflavin biosynthesis; 5-amino-6-(D-ribitylamino)uracil from GTP: step 3/4.</text>
</comment>
<gene>
    <name evidence="18" type="ordered locus">Despr_2006</name>
</gene>
<dbReference type="InterPro" id="IPR002734">
    <property type="entry name" value="RibDG_C"/>
</dbReference>
<feature type="binding site" evidence="16">
    <location>
        <position position="77"/>
    </location>
    <ligand>
        <name>Zn(2+)</name>
        <dbReference type="ChEBI" id="CHEBI:29105"/>
        <note>catalytic</note>
    </ligand>
</feature>
<dbReference type="PROSITE" id="PS00903">
    <property type="entry name" value="CYT_DCMP_DEAMINASES_1"/>
    <property type="match status" value="1"/>
</dbReference>
<dbReference type="CDD" id="cd01284">
    <property type="entry name" value="Riboflavin_deaminase-reductase"/>
    <property type="match status" value="1"/>
</dbReference>
<evidence type="ECO:0000259" key="17">
    <source>
        <dbReference type="PROSITE" id="PS51747"/>
    </source>
</evidence>
<feature type="binding site" evidence="15">
    <location>
        <position position="206"/>
    </location>
    <ligand>
        <name>substrate</name>
    </ligand>
</feature>
<dbReference type="SUPFAM" id="SSF53597">
    <property type="entry name" value="Dihydrofolate reductase-like"/>
    <property type="match status" value="1"/>
</dbReference>
<dbReference type="NCBIfam" id="TIGR00326">
    <property type="entry name" value="eubact_ribD"/>
    <property type="match status" value="1"/>
</dbReference>
<evidence type="ECO:0000256" key="9">
    <source>
        <dbReference type="ARBA" id="ARBA00022833"/>
    </source>
</evidence>
<feature type="binding site" evidence="16">
    <location>
        <position position="86"/>
    </location>
    <ligand>
        <name>Zn(2+)</name>
        <dbReference type="ChEBI" id="CHEBI:29105"/>
        <note>catalytic</note>
    </ligand>
</feature>
<dbReference type="KEGG" id="dpr:Despr_2006"/>
<feature type="domain" description="CMP/dCMP-type deaminase" evidence="17">
    <location>
        <begin position="3"/>
        <end position="125"/>
    </location>
</feature>
<feature type="binding site" evidence="15">
    <location>
        <position position="202"/>
    </location>
    <ligand>
        <name>NADP(+)</name>
        <dbReference type="ChEBI" id="CHEBI:58349"/>
    </ligand>
</feature>
<feature type="binding site" evidence="15">
    <location>
        <position position="186"/>
    </location>
    <ligand>
        <name>substrate</name>
    </ligand>
</feature>
<feature type="binding site" evidence="15">
    <location>
        <position position="198"/>
    </location>
    <ligand>
        <name>NADP(+)</name>
        <dbReference type="ChEBI" id="CHEBI:58349"/>
    </ligand>
</feature>
<dbReference type="PROSITE" id="PS51747">
    <property type="entry name" value="CYT_DCMP_DEAMINASES_2"/>
    <property type="match status" value="1"/>
</dbReference>
<evidence type="ECO:0000256" key="6">
    <source>
        <dbReference type="ARBA" id="ARBA00022619"/>
    </source>
</evidence>
<reference evidence="18 19" key="1">
    <citation type="journal article" date="2011" name="Stand. Genomic Sci.">
        <title>Complete genome sequence of Desulfobulbus propionicus type strain (1pr3).</title>
        <authorList>
            <person name="Pagani I."/>
            <person name="Lapidus A."/>
            <person name="Nolan M."/>
            <person name="Lucas S."/>
            <person name="Hammon N."/>
            <person name="Deshpande S."/>
            <person name="Cheng J.F."/>
            <person name="Chertkov O."/>
            <person name="Davenport K."/>
            <person name="Tapia R."/>
            <person name="Han C."/>
            <person name="Goodwin L."/>
            <person name="Pitluck S."/>
            <person name="Liolios K."/>
            <person name="Mavromatis K."/>
            <person name="Ivanova N."/>
            <person name="Mikhailova N."/>
            <person name="Pati A."/>
            <person name="Chen A."/>
            <person name="Palaniappan K."/>
            <person name="Land M."/>
            <person name="Hauser L."/>
            <person name="Chang Y.J."/>
            <person name="Jeffries C.D."/>
            <person name="Detter J.C."/>
            <person name="Brambilla E."/>
            <person name="Kannan K.P."/>
            <person name="Djao O.D."/>
            <person name="Rohde M."/>
            <person name="Pukall R."/>
            <person name="Spring S."/>
            <person name="Goker M."/>
            <person name="Sikorski J."/>
            <person name="Woyke T."/>
            <person name="Bristow J."/>
            <person name="Eisen J.A."/>
            <person name="Markowitz V."/>
            <person name="Hugenholtz P."/>
            <person name="Kyrpides N.C."/>
            <person name="Klenk H.P."/>
        </authorList>
    </citation>
    <scope>NUCLEOTIDE SEQUENCE [LARGE SCALE GENOMIC DNA]</scope>
    <source>
        <strain evidence="19">ATCC 33891 / DSM 2032 / 1pr3</strain>
    </source>
</reference>
<dbReference type="InterPro" id="IPR016193">
    <property type="entry name" value="Cytidine_deaminase-like"/>
</dbReference>
<evidence type="ECO:0000256" key="15">
    <source>
        <dbReference type="PIRSR" id="PIRSR006769-2"/>
    </source>
</evidence>
<evidence type="ECO:0000256" key="7">
    <source>
        <dbReference type="ARBA" id="ARBA00022723"/>
    </source>
</evidence>
<evidence type="ECO:0000313" key="19">
    <source>
        <dbReference type="Proteomes" id="UP000006365"/>
    </source>
</evidence>
<comment type="catalytic activity">
    <reaction evidence="13">
        <text>2,5-diamino-6-hydroxy-4-(5-phosphoribosylamino)-pyrimidine + H2O + H(+) = 5-amino-6-(5-phospho-D-ribosylamino)uracil + NH4(+)</text>
        <dbReference type="Rhea" id="RHEA:21868"/>
        <dbReference type="ChEBI" id="CHEBI:15377"/>
        <dbReference type="ChEBI" id="CHEBI:15378"/>
        <dbReference type="ChEBI" id="CHEBI:28938"/>
        <dbReference type="ChEBI" id="CHEBI:58453"/>
        <dbReference type="ChEBI" id="CHEBI:58614"/>
        <dbReference type="EC" id="3.5.4.26"/>
    </reaction>
</comment>
<keyword evidence="6 13" id="KW-0686">Riboflavin biosynthesis</keyword>
<dbReference type="InterPro" id="IPR024072">
    <property type="entry name" value="DHFR-like_dom_sf"/>
</dbReference>
<dbReference type="EC" id="3.5.4.26" evidence="13"/>
<comment type="catalytic activity">
    <reaction evidence="13">
        <text>5-amino-6-(5-phospho-D-ribitylamino)uracil + NADP(+) = 5-amino-6-(5-phospho-D-ribosylamino)uracil + NADPH + H(+)</text>
        <dbReference type="Rhea" id="RHEA:17845"/>
        <dbReference type="ChEBI" id="CHEBI:15378"/>
        <dbReference type="ChEBI" id="CHEBI:57783"/>
        <dbReference type="ChEBI" id="CHEBI:58349"/>
        <dbReference type="ChEBI" id="CHEBI:58421"/>
        <dbReference type="ChEBI" id="CHEBI:58453"/>
        <dbReference type="EC" id="1.1.1.193"/>
    </reaction>
</comment>
<keyword evidence="11 13" id="KW-0560">Oxidoreductase</keyword>
<sequence>MAHGHEWYMELALAEARKGLGRTSPNPAVGAVVVKDGKVVGRGYHHRAGTPHAEVHALADAGPQARGATIYVTLEPCNHTGRTPPCTEAILAAGIAMVVIGMADPNPRVAGGGAAYLRQRGLEVVSGVLEQPCRALNYPFIKHSTTGLPWVMMKAGLSLDGKITFRSRQGAALTGEESWRFVHRLRNQTDAILIGVETAIIDDPSLTTRLEGVADTRDPVRVVLDSCLRLPPQARMLHQRSTAETWVVCGSEASSDREEQLVRAGARVLRLALGADGRVDLPAMLRLLGARNLTSVLVEGGAGIHGAMYGQRLVDELLLFYAPFIVGDQGTPLVSGYSLARRDQAPRLADVALQPLGNDFLFRALVRP</sequence>
<dbReference type="GO" id="GO:0008270">
    <property type="term" value="F:zinc ion binding"/>
    <property type="evidence" value="ECO:0007669"/>
    <property type="project" value="InterPro"/>
</dbReference>
<dbReference type="PANTHER" id="PTHR38011:SF7">
    <property type="entry name" value="2,5-DIAMINO-6-RIBOSYLAMINO-4(3H)-PYRIMIDINONE 5'-PHOSPHATE REDUCTASE"/>
    <property type="match status" value="1"/>
</dbReference>
<evidence type="ECO:0000256" key="12">
    <source>
        <dbReference type="ARBA" id="ARBA00023268"/>
    </source>
</evidence>
<dbReference type="Gene3D" id="3.40.140.10">
    <property type="entry name" value="Cytidine Deaminase, domain 2"/>
    <property type="match status" value="1"/>
</dbReference>
<dbReference type="PANTHER" id="PTHR38011">
    <property type="entry name" value="DIHYDROFOLATE REDUCTASE FAMILY PROTEIN (AFU_ORTHOLOGUE AFUA_8G06820)"/>
    <property type="match status" value="1"/>
</dbReference>
<accession>A0A7U3YMK8</accession>
<feature type="binding site" evidence="15">
    <location>
        <position position="226"/>
    </location>
    <ligand>
        <name>NADP(+)</name>
        <dbReference type="ChEBI" id="CHEBI:58349"/>
    </ligand>
</feature>
<dbReference type="Proteomes" id="UP000006365">
    <property type="component" value="Chromosome"/>
</dbReference>
<dbReference type="GO" id="GO:0008703">
    <property type="term" value="F:5-amino-6-(5-phosphoribosylamino)uracil reductase activity"/>
    <property type="evidence" value="ECO:0007669"/>
    <property type="project" value="UniProtKB-EC"/>
</dbReference>
<evidence type="ECO:0000256" key="2">
    <source>
        <dbReference type="ARBA" id="ARBA00004882"/>
    </source>
</evidence>
<evidence type="ECO:0000256" key="3">
    <source>
        <dbReference type="ARBA" id="ARBA00004910"/>
    </source>
</evidence>
<dbReference type="FunFam" id="3.40.140.10:FF:000025">
    <property type="entry name" value="Riboflavin biosynthesis protein RibD"/>
    <property type="match status" value="1"/>
</dbReference>
<dbReference type="EC" id="1.1.1.193" evidence="13"/>
<comment type="similarity">
    <text evidence="4 13">In the N-terminal section; belongs to the cytidine and deoxycytidylate deaminase family.</text>
</comment>
<evidence type="ECO:0000256" key="10">
    <source>
        <dbReference type="ARBA" id="ARBA00022857"/>
    </source>
</evidence>
<evidence type="ECO:0000256" key="14">
    <source>
        <dbReference type="PIRSR" id="PIRSR006769-1"/>
    </source>
</evidence>
<keyword evidence="19" id="KW-1185">Reference proteome</keyword>
<keyword evidence="12" id="KW-0511">Multifunctional enzyme</keyword>
<evidence type="ECO:0000256" key="5">
    <source>
        <dbReference type="ARBA" id="ARBA00007417"/>
    </source>
</evidence>
<dbReference type="GO" id="GO:0009231">
    <property type="term" value="P:riboflavin biosynthetic process"/>
    <property type="evidence" value="ECO:0007669"/>
    <property type="project" value="UniProtKB-UniPathway"/>
</dbReference>
<evidence type="ECO:0000256" key="16">
    <source>
        <dbReference type="PIRSR" id="PIRSR006769-3"/>
    </source>
</evidence>
<protein>
    <recommendedName>
        <fullName evidence="13">Riboflavin biosynthesis protein RibD</fullName>
    </recommendedName>
    <domain>
        <recommendedName>
            <fullName evidence="13">Diaminohydroxyphosphoribosylaminopyrimidine deaminase</fullName>
            <shortName evidence="13">DRAP deaminase</shortName>
            <ecNumber evidence="13">3.5.4.26</ecNumber>
        </recommendedName>
        <alternativeName>
            <fullName evidence="13">Riboflavin-specific deaminase</fullName>
        </alternativeName>
    </domain>
    <domain>
        <recommendedName>
            <fullName evidence="13">5-amino-6-(5-phosphoribosylamino)uracil reductase</fullName>
            <ecNumber evidence="13">1.1.1.193</ecNumber>
        </recommendedName>
        <alternativeName>
            <fullName evidence="13">HTP reductase</fullName>
        </alternativeName>
    </domain>
</protein>
<dbReference type="SUPFAM" id="SSF53927">
    <property type="entry name" value="Cytidine deaminase-like"/>
    <property type="match status" value="1"/>
</dbReference>
<dbReference type="Pfam" id="PF01872">
    <property type="entry name" value="RibD_C"/>
    <property type="match status" value="1"/>
</dbReference>
<evidence type="ECO:0000256" key="8">
    <source>
        <dbReference type="ARBA" id="ARBA00022801"/>
    </source>
</evidence>
<feature type="binding site" evidence="15">
    <location>
        <position position="299"/>
    </location>
    <ligand>
        <name>substrate</name>
    </ligand>
</feature>
<dbReference type="InterPro" id="IPR050765">
    <property type="entry name" value="Riboflavin_Biosynth_HTPR"/>
</dbReference>
<evidence type="ECO:0000256" key="4">
    <source>
        <dbReference type="ARBA" id="ARBA00005259"/>
    </source>
</evidence>
<dbReference type="InterPro" id="IPR011549">
    <property type="entry name" value="RibD_C"/>
</dbReference>
<comment type="cofactor">
    <cofactor evidence="13 16">
        <name>Zn(2+)</name>
        <dbReference type="ChEBI" id="CHEBI:29105"/>
    </cofactor>
    <text evidence="13 16">Binds 1 zinc ion.</text>
</comment>
<dbReference type="UniPathway" id="UPA00275">
    <property type="reaction ID" value="UER00401"/>
</dbReference>
<dbReference type="InterPro" id="IPR002125">
    <property type="entry name" value="CMP_dCMP_dom"/>
</dbReference>
<keyword evidence="8 13" id="KW-0378">Hydrolase</keyword>
<dbReference type="AlphaFoldDB" id="A0A7U3YMK8"/>
<comment type="function">
    <text evidence="1 13">Converts 2,5-diamino-6-(ribosylamino)-4(3h)-pyrimidinone 5'-phosphate into 5-amino-6-(ribosylamino)-2,4(1h,3h)-pyrimidinedione 5'-phosphate.</text>
</comment>